<dbReference type="SMART" id="SM00116">
    <property type="entry name" value="CBS"/>
    <property type="match status" value="2"/>
</dbReference>
<feature type="transmembrane region" description="Helical" evidence="9">
    <location>
        <begin position="373"/>
        <end position="398"/>
    </location>
</feature>
<comment type="function">
    <text evidence="9">Acts as a magnesium transporter.</text>
</comment>
<dbReference type="AlphaFoldDB" id="A0A1G8JN24"/>
<dbReference type="InterPro" id="IPR006668">
    <property type="entry name" value="Mg_transptr_MgtE_intracell_dom"/>
</dbReference>
<keyword evidence="6 9" id="KW-1133">Transmembrane helix</keyword>
<sequence>MAEKDLAHGLGMSGTKQAGVSTNKIVRRVEKLIRSGERRKVLAIIGEWAPSDVLSLFVGLRTKDARRLLEWMPDEVGIGVLAELDPRLHAVLAEEETRSTFRKLIEKLDPDAAFPLLDELPHEYALEIIAGHAHEEALRKALEVDEDHAAAHMRRGVMTAGIDSTVGEVIATIRANADDIERLERIYVIDEGRHVLGELRRRDLLMSPDETPVAEIMRADPVVVAADTDQEDVLRLAKKRRIHSIAVVDADRRLLGSITPRELRQIAVEEAEEDMLLMGGLHPDATEFDGPLKIVARRLPWILGGLIGASVAASVIGSYEEALTEAAILASFIPVVMATAGNVGIQASTMSIQALGHGVTWRGDFLPRLGRELLASVMNGAIVGLVVAMLVLLASAFVDFANPAQLALTCLISITLVTMVAGSFGALIPFALRAFKLDPAVATGIFITTSNDVFGVLIFFTIASVFYL</sequence>
<evidence type="ECO:0000256" key="1">
    <source>
        <dbReference type="ARBA" id="ARBA00004141"/>
    </source>
</evidence>
<dbReference type="Pfam" id="PF01769">
    <property type="entry name" value="MgtE"/>
    <property type="match status" value="1"/>
</dbReference>
<keyword evidence="9" id="KW-0479">Metal-binding</keyword>
<dbReference type="Gene3D" id="3.10.580.10">
    <property type="entry name" value="CBS-domain"/>
    <property type="match status" value="1"/>
</dbReference>
<dbReference type="InterPro" id="IPR006669">
    <property type="entry name" value="MgtE_transporter"/>
</dbReference>
<dbReference type="Proteomes" id="UP000199382">
    <property type="component" value="Unassembled WGS sequence"/>
</dbReference>
<dbReference type="PROSITE" id="PS51371">
    <property type="entry name" value="CBS"/>
    <property type="match status" value="2"/>
</dbReference>
<keyword evidence="5 9" id="KW-0460">Magnesium</keyword>
<evidence type="ECO:0000256" key="5">
    <source>
        <dbReference type="ARBA" id="ARBA00022842"/>
    </source>
</evidence>
<keyword evidence="3 9" id="KW-0813">Transport</keyword>
<comment type="similarity">
    <text evidence="2 9">Belongs to the SLC41A transporter family.</text>
</comment>
<dbReference type="Gene3D" id="1.10.357.20">
    <property type="entry name" value="SLC41 divalent cation transporters, integral membrane domain"/>
    <property type="match status" value="1"/>
</dbReference>
<dbReference type="EMBL" id="FNEK01000002">
    <property type="protein sequence ID" value="SDI32654.1"/>
    <property type="molecule type" value="Genomic_DNA"/>
</dbReference>
<accession>A0A1G8JN24</accession>
<dbReference type="PANTHER" id="PTHR43773">
    <property type="entry name" value="MAGNESIUM TRANSPORTER MGTE"/>
    <property type="match status" value="1"/>
</dbReference>
<gene>
    <name evidence="11" type="ORF">SAMN04488026_100215</name>
</gene>
<evidence type="ECO:0000256" key="3">
    <source>
        <dbReference type="ARBA" id="ARBA00022448"/>
    </source>
</evidence>
<feature type="transmembrane region" description="Helical" evidence="9">
    <location>
        <begin position="301"/>
        <end position="320"/>
    </location>
</feature>
<dbReference type="STRING" id="571298.SAMN04488026_100215"/>
<keyword evidence="7 9" id="KW-0472">Membrane</keyword>
<dbReference type="GO" id="GO:0046872">
    <property type="term" value="F:metal ion binding"/>
    <property type="evidence" value="ECO:0007669"/>
    <property type="project" value="UniProtKB-KW"/>
</dbReference>
<comment type="subunit">
    <text evidence="9">Homodimer.</text>
</comment>
<dbReference type="SUPFAM" id="SSF161093">
    <property type="entry name" value="MgtE membrane domain-like"/>
    <property type="match status" value="1"/>
</dbReference>
<dbReference type="SUPFAM" id="SSF158791">
    <property type="entry name" value="MgtE N-terminal domain-like"/>
    <property type="match status" value="1"/>
</dbReference>
<protein>
    <recommendedName>
        <fullName evidence="9">Magnesium transporter MgtE</fullName>
    </recommendedName>
</protein>
<keyword evidence="8" id="KW-0129">CBS domain</keyword>
<dbReference type="PANTHER" id="PTHR43773:SF1">
    <property type="entry name" value="MAGNESIUM TRANSPORTER MGTE"/>
    <property type="match status" value="1"/>
</dbReference>
<comment type="subcellular location">
    <subcellularLocation>
        <location evidence="9">Cell membrane</location>
        <topology evidence="9">Multi-pass membrane protein</topology>
    </subcellularLocation>
    <subcellularLocation>
        <location evidence="1">Membrane</location>
        <topology evidence="1">Multi-pass membrane protein</topology>
    </subcellularLocation>
</comment>
<dbReference type="NCBIfam" id="TIGR00400">
    <property type="entry name" value="mgtE"/>
    <property type="match status" value="1"/>
</dbReference>
<dbReference type="GO" id="GO:0005886">
    <property type="term" value="C:plasma membrane"/>
    <property type="evidence" value="ECO:0007669"/>
    <property type="project" value="UniProtKB-SubCell"/>
</dbReference>
<feature type="domain" description="CBS" evidence="10">
    <location>
        <begin position="217"/>
        <end position="273"/>
    </location>
</feature>
<feature type="domain" description="CBS" evidence="10">
    <location>
        <begin position="153"/>
        <end position="215"/>
    </location>
</feature>
<dbReference type="Pfam" id="PF00571">
    <property type="entry name" value="CBS"/>
    <property type="match status" value="2"/>
</dbReference>
<evidence type="ECO:0000256" key="7">
    <source>
        <dbReference type="ARBA" id="ARBA00023136"/>
    </source>
</evidence>
<evidence type="ECO:0000256" key="6">
    <source>
        <dbReference type="ARBA" id="ARBA00022989"/>
    </source>
</evidence>
<feature type="transmembrane region" description="Helical" evidence="9">
    <location>
        <begin position="326"/>
        <end position="345"/>
    </location>
</feature>
<organism evidence="11 12">
    <name type="scientific">Aliiruegeria lutimaris</name>
    <dbReference type="NCBI Taxonomy" id="571298"/>
    <lineage>
        <taxon>Bacteria</taxon>
        <taxon>Pseudomonadati</taxon>
        <taxon>Pseudomonadota</taxon>
        <taxon>Alphaproteobacteria</taxon>
        <taxon>Rhodobacterales</taxon>
        <taxon>Roseobacteraceae</taxon>
        <taxon>Aliiruegeria</taxon>
    </lineage>
</organism>
<keyword evidence="12" id="KW-1185">Reference proteome</keyword>
<dbReference type="Pfam" id="PF03448">
    <property type="entry name" value="MgtE_N"/>
    <property type="match status" value="1"/>
</dbReference>
<proteinExistence type="inferred from homology"/>
<evidence type="ECO:0000256" key="8">
    <source>
        <dbReference type="PROSITE-ProRule" id="PRU00703"/>
    </source>
</evidence>
<dbReference type="InterPro" id="IPR046342">
    <property type="entry name" value="CBS_dom_sf"/>
</dbReference>
<dbReference type="CDD" id="cd04606">
    <property type="entry name" value="CBS_pair_Mg_transporter"/>
    <property type="match status" value="1"/>
</dbReference>
<dbReference type="InterPro" id="IPR006667">
    <property type="entry name" value="SLC41_membr_dom"/>
</dbReference>
<name>A0A1G8JN24_9RHOB</name>
<dbReference type="InterPro" id="IPR036739">
    <property type="entry name" value="SLC41_membr_dom_sf"/>
</dbReference>
<dbReference type="RefSeq" id="WP_170844421.1">
    <property type="nucleotide sequence ID" value="NZ_FNEK01000002.1"/>
</dbReference>
<feature type="transmembrane region" description="Helical" evidence="9">
    <location>
        <begin position="444"/>
        <end position="467"/>
    </location>
</feature>
<reference evidence="11 12" key="1">
    <citation type="submission" date="2016-10" db="EMBL/GenBank/DDBJ databases">
        <authorList>
            <person name="de Groot N.N."/>
        </authorList>
    </citation>
    <scope>NUCLEOTIDE SEQUENCE [LARGE SCALE GENOMIC DNA]</scope>
    <source>
        <strain evidence="11 12">DSM 25294</strain>
    </source>
</reference>
<evidence type="ECO:0000259" key="10">
    <source>
        <dbReference type="PROSITE" id="PS51371"/>
    </source>
</evidence>
<keyword evidence="9" id="KW-1003">Cell membrane</keyword>
<dbReference type="Gene3D" id="1.25.60.10">
    <property type="entry name" value="MgtE N-terminal domain-like"/>
    <property type="match status" value="1"/>
</dbReference>
<evidence type="ECO:0000313" key="11">
    <source>
        <dbReference type="EMBL" id="SDI32654.1"/>
    </source>
</evidence>
<evidence type="ECO:0000256" key="4">
    <source>
        <dbReference type="ARBA" id="ARBA00022692"/>
    </source>
</evidence>
<evidence type="ECO:0000256" key="2">
    <source>
        <dbReference type="ARBA" id="ARBA00009749"/>
    </source>
</evidence>
<feature type="transmembrane region" description="Helical" evidence="9">
    <location>
        <begin position="404"/>
        <end position="432"/>
    </location>
</feature>
<dbReference type="SUPFAM" id="SSF54631">
    <property type="entry name" value="CBS-domain pair"/>
    <property type="match status" value="1"/>
</dbReference>
<evidence type="ECO:0000256" key="9">
    <source>
        <dbReference type="RuleBase" id="RU362011"/>
    </source>
</evidence>
<dbReference type="InterPro" id="IPR038076">
    <property type="entry name" value="MgtE_N_sf"/>
</dbReference>
<evidence type="ECO:0000313" key="12">
    <source>
        <dbReference type="Proteomes" id="UP000199382"/>
    </source>
</evidence>
<dbReference type="GO" id="GO:0015095">
    <property type="term" value="F:magnesium ion transmembrane transporter activity"/>
    <property type="evidence" value="ECO:0007669"/>
    <property type="project" value="UniProtKB-UniRule"/>
</dbReference>
<keyword evidence="4 9" id="KW-0812">Transmembrane</keyword>
<dbReference type="InterPro" id="IPR000644">
    <property type="entry name" value="CBS_dom"/>
</dbReference>